<organism evidence="1 2">
    <name type="scientific">Candidatus Nitrosoglobus terrae</name>
    <dbReference type="NCBI Taxonomy" id="1630141"/>
    <lineage>
        <taxon>Bacteria</taxon>
        <taxon>Pseudomonadati</taxon>
        <taxon>Pseudomonadota</taxon>
        <taxon>Gammaproteobacteria</taxon>
        <taxon>Chromatiales</taxon>
        <taxon>Chromatiaceae</taxon>
        <taxon>Candidatus Nitrosoglobus</taxon>
    </lineage>
</organism>
<evidence type="ECO:0000313" key="1">
    <source>
        <dbReference type="EMBL" id="BAW79627.1"/>
    </source>
</evidence>
<gene>
    <name evidence="1" type="ORF">TAO_0257</name>
</gene>
<evidence type="ECO:0000313" key="2">
    <source>
        <dbReference type="Proteomes" id="UP000243679"/>
    </source>
</evidence>
<accession>A0A1Q2SKI7</accession>
<dbReference type="AlphaFoldDB" id="A0A1Q2SKI7"/>
<proteinExistence type="predicted"/>
<protein>
    <submittedName>
        <fullName evidence="1">Uncharacterized protein</fullName>
    </submittedName>
</protein>
<name>A0A1Q2SKI7_9GAMM</name>
<sequence length="67" mass="7356">MSTEKQLLAQKVATVVDIGKAVALETMDFNDPNCPKTCLEVDFLILPVNQMAIIESNAGKPIYQMSK</sequence>
<keyword evidence="2" id="KW-1185">Reference proteome</keyword>
<reference evidence="1 2" key="1">
    <citation type="journal article" date="2017" name="ISME J.">
        <title>An acid-tolerant ammonia-oxidizing ?-proteobacterium from soil.</title>
        <authorList>
            <person name="Hayatsu M."/>
            <person name="Tago K."/>
            <person name="Uchiyama I."/>
            <person name="Toyoda A."/>
            <person name="Wang Y."/>
            <person name="Shimomura Y."/>
            <person name="Okubo T."/>
            <person name="Kurisu F."/>
            <person name="Hirono Y."/>
            <person name="Nonaka K."/>
            <person name="Akiyama H."/>
            <person name="Itoh T."/>
            <person name="Takami H."/>
        </authorList>
    </citation>
    <scope>NUCLEOTIDE SEQUENCE [LARGE SCALE GENOMIC DNA]</scope>
    <source>
        <strain evidence="1 2">TAO100</strain>
    </source>
</reference>
<dbReference type="Proteomes" id="UP000243679">
    <property type="component" value="Chromosome"/>
</dbReference>
<dbReference type="KEGG" id="ntt:TAO_0257"/>
<dbReference type="EMBL" id="AP014836">
    <property type="protein sequence ID" value="BAW79627.1"/>
    <property type="molecule type" value="Genomic_DNA"/>
</dbReference>